<evidence type="ECO:0008006" key="3">
    <source>
        <dbReference type="Google" id="ProtNLM"/>
    </source>
</evidence>
<dbReference type="Proteomes" id="UP000232638">
    <property type="component" value="Chromosome"/>
</dbReference>
<dbReference type="OrthoDB" id="8908516at2"/>
<gene>
    <name evidence="1" type="ORF">THSYN_12145</name>
</gene>
<protein>
    <recommendedName>
        <fullName evidence="3">DUF2283 domain-containing protein</fullName>
    </recommendedName>
</protein>
<evidence type="ECO:0000313" key="1">
    <source>
        <dbReference type="EMBL" id="AUB81636.1"/>
    </source>
</evidence>
<name>A0A2K8U7S0_9GAMM</name>
<proteinExistence type="predicted"/>
<organism evidence="1 2">
    <name type="scientific">Candidatus Thiodictyon syntrophicum</name>
    <dbReference type="NCBI Taxonomy" id="1166950"/>
    <lineage>
        <taxon>Bacteria</taxon>
        <taxon>Pseudomonadati</taxon>
        <taxon>Pseudomonadota</taxon>
        <taxon>Gammaproteobacteria</taxon>
        <taxon>Chromatiales</taxon>
        <taxon>Chromatiaceae</taxon>
        <taxon>Thiodictyon</taxon>
    </lineage>
</organism>
<dbReference type="Pfam" id="PF10049">
    <property type="entry name" value="DUF2283"/>
    <property type="match status" value="1"/>
</dbReference>
<reference evidence="1 2" key="1">
    <citation type="submission" date="2017-03" db="EMBL/GenBank/DDBJ databases">
        <title>Complete genome sequence of Candidatus 'Thiodictyon syntrophicum' sp. nov. strain Cad16T, a photolithoautotroph purple sulfur bacterium isolated from an alpine meromictic lake.</title>
        <authorList>
            <person name="Luedin S.M."/>
            <person name="Pothier J.F."/>
            <person name="Danza F."/>
            <person name="Storelli N."/>
            <person name="Wittwer M."/>
            <person name="Tonolla M."/>
        </authorList>
    </citation>
    <scope>NUCLEOTIDE SEQUENCE [LARGE SCALE GENOMIC DNA]</scope>
    <source>
        <strain evidence="1 2">Cad16T</strain>
    </source>
</reference>
<evidence type="ECO:0000313" key="2">
    <source>
        <dbReference type="Proteomes" id="UP000232638"/>
    </source>
</evidence>
<sequence length="66" mass="7414">MKIVYYENDDILFIEFTTGEIVRDESVSWNVNIGYTAEGIGEMTILDARKLGIYPVQVEQVVADAA</sequence>
<keyword evidence="2" id="KW-1185">Reference proteome</keyword>
<dbReference type="EMBL" id="CP020370">
    <property type="protein sequence ID" value="AUB81636.1"/>
    <property type="molecule type" value="Genomic_DNA"/>
</dbReference>
<accession>A0A2K8U7S0</accession>
<dbReference type="RefSeq" id="WP_100919399.1">
    <property type="nucleotide sequence ID" value="NZ_CP020370.1"/>
</dbReference>
<dbReference type="AlphaFoldDB" id="A0A2K8U7S0"/>
<dbReference type="KEGG" id="tsy:THSYN_12145"/>
<dbReference type="InterPro" id="IPR019270">
    <property type="entry name" value="DUF2283"/>
</dbReference>